<accession>A0A918AMS0</accession>
<feature type="domain" description="DUF4352" evidence="2">
    <location>
        <begin position="33"/>
        <end position="142"/>
    </location>
</feature>
<dbReference type="EMBL" id="BMRG01000003">
    <property type="protein sequence ID" value="GGP50404.1"/>
    <property type="molecule type" value="Genomic_DNA"/>
</dbReference>
<evidence type="ECO:0000256" key="1">
    <source>
        <dbReference type="ARBA" id="ARBA00022729"/>
    </source>
</evidence>
<proteinExistence type="predicted"/>
<dbReference type="Gene3D" id="2.60.40.1240">
    <property type="match status" value="1"/>
</dbReference>
<keyword evidence="4" id="KW-1185">Reference proteome</keyword>
<evidence type="ECO:0000259" key="2">
    <source>
        <dbReference type="Pfam" id="PF11611"/>
    </source>
</evidence>
<protein>
    <recommendedName>
        <fullName evidence="2">DUF4352 domain-containing protein</fullName>
    </recommendedName>
</protein>
<name>A0A918AMS0_9PSEU</name>
<dbReference type="InterPro" id="IPR029051">
    <property type="entry name" value="DUF4352"/>
</dbReference>
<reference evidence="3" key="2">
    <citation type="submission" date="2020-09" db="EMBL/GenBank/DDBJ databases">
        <authorList>
            <person name="Sun Q."/>
            <person name="Ohkuma M."/>
        </authorList>
    </citation>
    <scope>NUCLEOTIDE SEQUENCE</scope>
    <source>
        <strain evidence="3">JCM 3313</strain>
    </source>
</reference>
<evidence type="ECO:0000313" key="4">
    <source>
        <dbReference type="Proteomes" id="UP000639606"/>
    </source>
</evidence>
<dbReference type="InterPro" id="IPR029050">
    <property type="entry name" value="Immunoprotect_excell_Ig-like"/>
</dbReference>
<gene>
    <name evidence="3" type="ORF">GCM10010185_23290</name>
</gene>
<keyword evidence="1" id="KW-0732">Signal</keyword>
<sequence length="160" mass="17276">MAGTSPGATSETYPVPAQAVRPGERALRLPTTADGDTAFTLLGLTTGLAAVQGSHAELEAQGQYVRVRMSVVNNGRSSVAFDARRHVLLDDRGAEHRVDAEAMTIRRQPDQVDLGSNVRLEYDVYYDLPEEARPAALRVFGGPTLTDLRDRSSTDIPLGK</sequence>
<evidence type="ECO:0000313" key="3">
    <source>
        <dbReference type="EMBL" id="GGP50404.1"/>
    </source>
</evidence>
<dbReference type="AlphaFoldDB" id="A0A918AMS0"/>
<dbReference type="Pfam" id="PF11611">
    <property type="entry name" value="DUF4352"/>
    <property type="match status" value="1"/>
</dbReference>
<dbReference type="Proteomes" id="UP000639606">
    <property type="component" value="Unassembled WGS sequence"/>
</dbReference>
<comment type="caution">
    <text evidence="3">The sequence shown here is derived from an EMBL/GenBank/DDBJ whole genome shotgun (WGS) entry which is preliminary data.</text>
</comment>
<organism evidence="3 4">
    <name type="scientific">Saccharothrix coeruleofusca</name>
    <dbReference type="NCBI Taxonomy" id="33919"/>
    <lineage>
        <taxon>Bacteria</taxon>
        <taxon>Bacillati</taxon>
        <taxon>Actinomycetota</taxon>
        <taxon>Actinomycetes</taxon>
        <taxon>Pseudonocardiales</taxon>
        <taxon>Pseudonocardiaceae</taxon>
        <taxon>Saccharothrix</taxon>
    </lineage>
</organism>
<reference evidence="3" key="1">
    <citation type="journal article" date="2014" name="Int. J. Syst. Evol. Microbiol.">
        <title>Complete genome sequence of Corynebacterium casei LMG S-19264T (=DSM 44701T), isolated from a smear-ripened cheese.</title>
        <authorList>
            <consortium name="US DOE Joint Genome Institute (JGI-PGF)"/>
            <person name="Walter F."/>
            <person name="Albersmeier A."/>
            <person name="Kalinowski J."/>
            <person name="Ruckert C."/>
        </authorList>
    </citation>
    <scope>NUCLEOTIDE SEQUENCE</scope>
    <source>
        <strain evidence="3">JCM 3313</strain>
    </source>
</reference>